<dbReference type="OrthoDB" id="5150458at2759"/>
<organism evidence="1 2">
    <name type="scientific">Clonostachys rhizophaga</name>
    <dbReference type="NCBI Taxonomy" id="160324"/>
    <lineage>
        <taxon>Eukaryota</taxon>
        <taxon>Fungi</taxon>
        <taxon>Dikarya</taxon>
        <taxon>Ascomycota</taxon>
        <taxon>Pezizomycotina</taxon>
        <taxon>Sordariomycetes</taxon>
        <taxon>Hypocreomycetidae</taxon>
        <taxon>Hypocreales</taxon>
        <taxon>Bionectriaceae</taxon>
        <taxon>Clonostachys</taxon>
    </lineage>
</organism>
<proteinExistence type="predicted"/>
<name>A0A9N9YFI2_9HYPO</name>
<comment type="caution">
    <text evidence="1">The sequence shown here is derived from an EMBL/GenBank/DDBJ whole genome shotgun (WGS) entry which is preliminary data.</text>
</comment>
<dbReference type="EMBL" id="CABFNQ020000451">
    <property type="protein sequence ID" value="CAH0015819.1"/>
    <property type="molecule type" value="Genomic_DNA"/>
</dbReference>
<accession>A0A9N9YFI2</accession>
<dbReference type="Proteomes" id="UP000696573">
    <property type="component" value="Unassembled WGS sequence"/>
</dbReference>
<evidence type="ECO:0000313" key="1">
    <source>
        <dbReference type="EMBL" id="CAH0015819.1"/>
    </source>
</evidence>
<reference evidence="1" key="1">
    <citation type="submission" date="2021-10" db="EMBL/GenBank/DDBJ databases">
        <authorList>
            <person name="Piombo E."/>
        </authorList>
    </citation>
    <scope>NUCLEOTIDE SEQUENCE</scope>
</reference>
<gene>
    <name evidence="1" type="ORF">CRHIZ90672A_00008012</name>
</gene>
<dbReference type="AlphaFoldDB" id="A0A9N9YFI2"/>
<evidence type="ECO:0000313" key="2">
    <source>
        <dbReference type="Proteomes" id="UP000696573"/>
    </source>
</evidence>
<keyword evidence="2" id="KW-1185">Reference proteome</keyword>
<sequence length="537" mass="62001">MSVEKKPRVPYMTVESLRGPNYVFQKELPDVTDVLARRSYMDTFIRHMMPITNNQIRDYRIHMTILYLRTLIKKRLRWVAEDWLSCMIDLYTWSAIFDAHPLMKVCPEFPWELIIHDRSSAPSRMYKDFRGFHCLGNDPCQDLNDNEVIDRELDLALRGDIDEHRDELLKNWKSKFEAFGEDPVELARPSLNLEAPVFRPDETHSMPAPSDSTALVQTDPGAGYTGQQGDIGGQAIVDTQRGPNPGAQQNSCPSINLEVIQPALVNFWEEIREYESWQSSASGMVVSPWEIKLPHERVTSMLLPNHKTIETEGEEGIMVHVVRRGMGRHTLTLAIEISHCANTHFSPAQEELVRGLWKCILRWIITIAEGAMIKWENWRFLWKHKLYHPMKEWVNGKDTWDEFCYAMDTIHRDVAQRGRENNLSMPQAFQQYEDTLVAAGHTMEQINRQLQQVISSSIPPNHRDSDVLTLIEKLRSVGIDLFTGAPLEAHDDFFMFAMSTIYILAQMNLEREGDRPRTFLVARMIYAGILSFADLGK</sequence>
<protein>
    <submittedName>
        <fullName evidence="1">Uncharacterized protein</fullName>
    </submittedName>
</protein>